<dbReference type="Pfam" id="PF13843">
    <property type="entry name" value="DDE_Tnp_1_7"/>
    <property type="match status" value="1"/>
</dbReference>
<dbReference type="PANTHER" id="PTHR46599">
    <property type="entry name" value="PIGGYBAC TRANSPOSABLE ELEMENT-DERIVED PROTEIN 4"/>
    <property type="match status" value="1"/>
</dbReference>
<accession>A0ABQ9HRH8</accession>
<gene>
    <name evidence="3" type="ORF">PR048_012916</name>
</gene>
<feature type="transmembrane region" description="Helical" evidence="1">
    <location>
        <begin position="14"/>
        <end position="36"/>
    </location>
</feature>
<dbReference type="Proteomes" id="UP001159363">
    <property type="component" value="Chromosome X"/>
</dbReference>
<evidence type="ECO:0000256" key="1">
    <source>
        <dbReference type="SAM" id="Phobius"/>
    </source>
</evidence>
<feature type="domain" description="PiggyBac transposable element-derived protein" evidence="2">
    <location>
        <begin position="104"/>
        <end position="214"/>
    </location>
</feature>
<dbReference type="EMBL" id="JARBHB010000004">
    <property type="protein sequence ID" value="KAJ8886704.1"/>
    <property type="molecule type" value="Genomic_DNA"/>
</dbReference>
<feature type="transmembrane region" description="Helical" evidence="1">
    <location>
        <begin position="56"/>
        <end position="76"/>
    </location>
</feature>
<evidence type="ECO:0000259" key="2">
    <source>
        <dbReference type="Pfam" id="PF13843"/>
    </source>
</evidence>
<keyword evidence="4" id="KW-1185">Reference proteome</keyword>
<sequence>MSGYRKVVTQKQHYMLILTTWLLIVTTATELVSTVFTKQIQNNRVIVTLGLKKATMPTYHIATMSMKIFYLMLRALRFDNKNDRHIRRATDNLAAIRTVFEDFVFRSFRGWCSFCVYIANKPAKYSIKIYALVDARTFYTSNQEIYAGKQPDGPYKVDNAASSVVKRVAAPILNTGKNITMDNYFTSTPLAKVLHEQKTSIVGTLCQNKKEIPPLFLDMKI</sequence>
<evidence type="ECO:0000313" key="4">
    <source>
        <dbReference type="Proteomes" id="UP001159363"/>
    </source>
</evidence>
<name>A0ABQ9HRH8_9NEOP</name>
<organism evidence="3 4">
    <name type="scientific">Dryococelus australis</name>
    <dbReference type="NCBI Taxonomy" id="614101"/>
    <lineage>
        <taxon>Eukaryota</taxon>
        <taxon>Metazoa</taxon>
        <taxon>Ecdysozoa</taxon>
        <taxon>Arthropoda</taxon>
        <taxon>Hexapoda</taxon>
        <taxon>Insecta</taxon>
        <taxon>Pterygota</taxon>
        <taxon>Neoptera</taxon>
        <taxon>Polyneoptera</taxon>
        <taxon>Phasmatodea</taxon>
        <taxon>Verophasmatodea</taxon>
        <taxon>Anareolatae</taxon>
        <taxon>Phasmatidae</taxon>
        <taxon>Eurycanthinae</taxon>
        <taxon>Dryococelus</taxon>
    </lineage>
</organism>
<keyword evidence="1" id="KW-0472">Membrane</keyword>
<keyword evidence="1" id="KW-0812">Transmembrane</keyword>
<proteinExistence type="predicted"/>
<keyword evidence="1" id="KW-1133">Transmembrane helix</keyword>
<dbReference type="PANTHER" id="PTHR46599:SF6">
    <property type="entry name" value="DUAL SPECIFICITY PHOSPHATASE 26"/>
    <property type="match status" value="1"/>
</dbReference>
<reference evidence="3 4" key="1">
    <citation type="submission" date="2023-02" db="EMBL/GenBank/DDBJ databases">
        <title>LHISI_Scaffold_Assembly.</title>
        <authorList>
            <person name="Stuart O.P."/>
            <person name="Cleave R."/>
            <person name="Magrath M.J.L."/>
            <person name="Mikheyev A.S."/>
        </authorList>
    </citation>
    <scope>NUCLEOTIDE SEQUENCE [LARGE SCALE GENOMIC DNA]</scope>
    <source>
        <strain evidence="3">Daus_M_001</strain>
        <tissue evidence="3">Leg muscle</tissue>
    </source>
</reference>
<protein>
    <recommendedName>
        <fullName evidence="2">PiggyBac transposable element-derived protein domain-containing protein</fullName>
    </recommendedName>
</protein>
<dbReference type="InterPro" id="IPR029526">
    <property type="entry name" value="PGBD"/>
</dbReference>
<evidence type="ECO:0000313" key="3">
    <source>
        <dbReference type="EMBL" id="KAJ8886704.1"/>
    </source>
</evidence>
<comment type="caution">
    <text evidence="3">The sequence shown here is derived from an EMBL/GenBank/DDBJ whole genome shotgun (WGS) entry which is preliminary data.</text>
</comment>